<dbReference type="Pfam" id="PF13300">
    <property type="entry name" value="DUF4078"/>
    <property type="match status" value="1"/>
</dbReference>
<sequence length="141" mass="16903">MRKDLPSMIEQDKRILGEDEDESEREAALLSGEKYREKLHQKWEREEAVNTFKKDLHYQDIMFDEARLHGTGYMKFSQNEEERKAQMNLLKQFHNEAEVVRKAQKNSAATKQKLLQKRLEKVRQRKRLKLGLPIKGMHFTF</sequence>
<comment type="caution">
    <text evidence="3">The sequence shown here is derived from an EMBL/GenBank/DDBJ whole genome shotgun (WGS) entry which is preliminary data.</text>
</comment>
<gene>
    <name evidence="3" type="ORF">SK128_000264</name>
</gene>
<keyword evidence="4" id="KW-1185">Reference proteome</keyword>
<accession>A0AAN9AGA3</accession>
<evidence type="ECO:0000256" key="2">
    <source>
        <dbReference type="SAM" id="MobiDB-lite"/>
    </source>
</evidence>
<dbReference type="Proteomes" id="UP001381693">
    <property type="component" value="Unassembled WGS sequence"/>
</dbReference>
<dbReference type="EMBL" id="JAXCGZ010000235">
    <property type="protein sequence ID" value="KAK7086355.1"/>
    <property type="molecule type" value="Genomic_DNA"/>
</dbReference>
<reference evidence="3 4" key="1">
    <citation type="submission" date="2023-11" db="EMBL/GenBank/DDBJ databases">
        <title>Halocaridina rubra genome assembly.</title>
        <authorList>
            <person name="Smith C."/>
        </authorList>
    </citation>
    <scope>NUCLEOTIDE SEQUENCE [LARGE SCALE GENOMIC DNA]</scope>
    <source>
        <strain evidence="3">EP-1</strain>
        <tissue evidence="3">Whole</tissue>
    </source>
</reference>
<evidence type="ECO:0000256" key="1">
    <source>
        <dbReference type="ARBA" id="ARBA00023054"/>
    </source>
</evidence>
<name>A0AAN9AGA3_HALRR</name>
<dbReference type="InterPro" id="IPR025066">
    <property type="entry name" value="CCDC174-like"/>
</dbReference>
<dbReference type="PANTHER" id="PTHR15885:SF1">
    <property type="entry name" value="COILED-COIL DOMAIN-CONTAINING PROTEIN 174"/>
    <property type="match status" value="1"/>
</dbReference>
<proteinExistence type="predicted"/>
<dbReference type="AlphaFoldDB" id="A0AAN9AGA3"/>
<evidence type="ECO:0000313" key="3">
    <source>
        <dbReference type="EMBL" id="KAK7086355.1"/>
    </source>
</evidence>
<evidence type="ECO:0000313" key="4">
    <source>
        <dbReference type="Proteomes" id="UP001381693"/>
    </source>
</evidence>
<feature type="region of interest" description="Disordered" evidence="2">
    <location>
        <begin position="1"/>
        <end position="26"/>
    </location>
</feature>
<dbReference type="PANTHER" id="PTHR15885">
    <property type="entry name" value="COILED-COIL DOMAIN-CONTAINING PROTEIN 174"/>
    <property type="match status" value="1"/>
</dbReference>
<protein>
    <submittedName>
        <fullName evidence="3">Uncharacterized protein</fullName>
    </submittedName>
</protein>
<organism evidence="3 4">
    <name type="scientific">Halocaridina rubra</name>
    <name type="common">Hawaiian red shrimp</name>
    <dbReference type="NCBI Taxonomy" id="373956"/>
    <lineage>
        <taxon>Eukaryota</taxon>
        <taxon>Metazoa</taxon>
        <taxon>Ecdysozoa</taxon>
        <taxon>Arthropoda</taxon>
        <taxon>Crustacea</taxon>
        <taxon>Multicrustacea</taxon>
        <taxon>Malacostraca</taxon>
        <taxon>Eumalacostraca</taxon>
        <taxon>Eucarida</taxon>
        <taxon>Decapoda</taxon>
        <taxon>Pleocyemata</taxon>
        <taxon>Caridea</taxon>
        <taxon>Atyoidea</taxon>
        <taxon>Atyidae</taxon>
        <taxon>Halocaridina</taxon>
    </lineage>
</organism>
<dbReference type="GO" id="GO:0005634">
    <property type="term" value="C:nucleus"/>
    <property type="evidence" value="ECO:0007669"/>
    <property type="project" value="TreeGrafter"/>
</dbReference>
<keyword evidence="1" id="KW-0175">Coiled coil</keyword>
<feature type="compositionally biased region" description="Basic and acidic residues" evidence="2">
    <location>
        <begin position="1"/>
        <end position="17"/>
    </location>
</feature>